<evidence type="ECO:0000256" key="9">
    <source>
        <dbReference type="ARBA" id="ARBA00023002"/>
    </source>
</evidence>
<dbReference type="Proteomes" id="UP001153714">
    <property type="component" value="Chromosome 1"/>
</dbReference>
<dbReference type="PANTHER" id="PTHR10730">
    <property type="entry name" value="PROCOLLAGEN-LYSINE,2-OXOGLUTARATE 5-DIOXYGENASE/GLYCOSYLTRANSFERASE 25 FAMILY MEMBER"/>
    <property type="match status" value="1"/>
</dbReference>
<dbReference type="GO" id="GO:0005506">
    <property type="term" value="F:iron ion binding"/>
    <property type="evidence" value="ECO:0007669"/>
    <property type="project" value="InterPro"/>
</dbReference>
<reference evidence="15" key="1">
    <citation type="submission" date="2021-12" db="EMBL/GenBank/DDBJ databases">
        <authorList>
            <person name="King R."/>
        </authorList>
    </citation>
    <scope>NUCLEOTIDE SEQUENCE</scope>
</reference>
<dbReference type="InterPro" id="IPR029044">
    <property type="entry name" value="Nucleotide-diphossugar_trans"/>
</dbReference>
<dbReference type="InterPro" id="IPR044861">
    <property type="entry name" value="IPNS-like_FE2OG_OXY"/>
</dbReference>
<dbReference type="InterPro" id="IPR005123">
    <property type="entry name" value="Oxoglu/Fe-dep_dioxygenase_dom"/>
</dbReference>
<keyword evidence="16" id="KW-1185">Reference proteome</keyword>
<evidence type="ECO:0000256" key="7">
    <source>
        <dbReference type="ARBA" id="ARBA00022896"/>
    </source>
</evidence>
<dbReference type="GO" id="GO:0008475">
    <property type="term" value="F:procollagen-lysine 5-dioxygenase activity"/>
    <property type="evidence" value="ECO:0007669"/>
    <property type="project" value="UniProtKB-EC"/>
</dbReference>
<evidence type="ECO:0000256" key="8">
    <source>
        <dbReference type="ARBA" id="ARBA00022964"/>
    </source>
</evidence>
<keyword evidence="8" id="KW-0223">Dioxygenase</keyword>
<evidence type="ECO:0000256" key="1">
    <source>
        <dbReference type="ARBA" id="ARBA00001961"/>
    </source>
</evidence>
<dbReference type="AlphaFoldDB" id="A0A9N9N3M4"/>
<evidence type="ECO:0000256" key="10">
    <source>
        <dbReference type="ARBA" id="ARBA00023004"/>
    </source>
</evidence>
<keyword evidence="9" id="KW-0560">Oxidoreductase</keyword>
<evidence type="ECO:0000256" key="2">
    <source>
        <dbReference type="ARBA" id="ARBA00004240"/>
    </source>
</evidence>
<dbReference type="InterPro" id="IPR006620">
    <property type="entry name" value="Pro_4_hyd_alph"/>
</dbReference>
<keyword evidence="7" id="KW-0847">Vitamin C</keyword>
<evidence type="ECO:0000256" key="5">
    <source>
        <dbReference type="ARBA" id="ARBA00022729"/>
    </source>
</evidence>
<dbReference type="GO" id="GO:0005783">
    <property type="term" value="C:endoplasmic reticulum"/>
    <property type="evidence" value="ECO:0007669"/>
    <property type="project" value="UniProtKB-SubCell"/>
</dbReference>
<evidence type="ECO:0000256" key="4">
    <source>
        <dbReference type="ARBA" id="ARBA00022723"/>
    </source>
</evidence>
<keyword evidence="11" id="KW-0325">Glycoprotein</keyword>
<dbReference type="EMBL" id="OU893332">
    <property type="protein sequence ID" value="CAG9781919.1"/>
    <property type="molecule type" value="Genomic_DNA"/>
</dbReference>
<dbReference type="Pfam" id="PF03171">
    <property type="entry name" value="2OG-FeII_Oxy"/>
    <property type="match status" value="1"/>
</dbReference>
<feature type="chain" id="PRO_5040352132" description="procollagen-lysine 5-dioxygenase" evidence="13">
    <location>
        <begin position="23"/>
        <end position="767"/>
    </location>
</feature>
<evidence type="ECO:0000313" key="15">
    <source>
        <dbReference type="EMBL" id="CAG9781919.1"/>
    </source>
</evidence>
<dbReference type="PROSITE" id="PS51471">
    <property type="entry name" value="FE2OG_OXY"/>
    <property type="match status" value="1"/>
</dbReference>
<feature type="domain" description="Fe2OG dioxygenase" evidence="14">
    <location>
        <begin position="674"/>
        <end position="767"/>
    </location>
</feature>
<dbReference type="PANTHER" id="PTHR10730:SF45">
    <property type="entry name" value="PROCOLLAGEN-LYSINE,2-OXOGLUTARATE 5-DIOXYGENASE"/>
    <property type="match status" value="1"/>
</dbReference>
<dbReference type="InterPro" id="IPR050757">
    <property type="entry name" value="Collagen_mod_GT25"/>
</dbReference>
<evidence type="ECO:0000256" key="12">
    <source>
        <dbReference type="ARBA" id="ARBA00047930"/>
    </source>
</evidence>
<keyword evidence="4" id="KW-0479">Metal-binding</keyword>
<protein>
    <recommendedName>
        <fullName evidence="3">procollagen-lysine 5-dioxygenase</fullName>
        <ecNumber evidence="3">1.14.11.4</ecNumber>
    </recommendedName>
</protein>
<keyword evidence="6" id="KW-0256">Endoplasmic reticulum</keyword>
<gene>
    <name evidence="15" type="ORF">DIATSA_LOCUS224</name>
</gene>
<feature type="signal peptide" evidence="13">
    <location>
        <begin position="1"/>
        <end position="22"/>
    </location>
</feature>
<reference evidence="15" key="2">
    <citation type="submission" date="2022-10" db="EMBL/GenBank/DDBJ databases">
        <authorList>
            <consortium name="ENA_rothamsted_submissions"/>
            <consortium name="culmorum"/>
            <person name="King R."/>
        </authorList>
    </citation>
    <scope>NUCLEOTIDE SEQUENCE</scope>
</reference>
<accession>A0A9N9N3M4</accession>
<evidence type="ECO:0000259" key="14">
    <source>
        <dbReference type="PROSITE" id="PS51471"/>
    </source>
</evidence>
<organism evidence="15 16">
    <name type="scientific">Diatraea saccharalis</name>
    <name type="common">sugarcane borer</name>
    <dbReference type="NCBI Taxonomy" id="40085"/>
    <lineage>
        <taxon>Eukaryota</taxon>
        <taxon>Metazoa</taxon>
        <taxon>Ecdysozoa</taxon>
        <taxon>Arthropoda</taxon>
        <taxon>Hexapoda</taxon>
        <taxon>Insecta</taxon>
        <taxon>Pterygota</taxon>
        <taxon>Neoptera</taxon>
        <taxon>Endopterygota</taxon>
        <taxon>Lepidoptera</taxon>
        <taxon>Glossata</taxon>
        <taxon>Ditrysia</taxon>
        <taxon>Pyraloidea</taxon>
        <taxon>Crambidae</taxon>
        <taxon>Crambinae</taxon>
        <taxon>Diatraea</taxon>
    </lineage>
</organism>
<evidence type="ECO:0000256" key="13">
    <source>
        <dbReference type="SAM" id="SignalP"/>
    </source>
</evidence>
<dbReference type="SMART" id="SM00702">
    <property type="entry name" value="P4Hc"/>
    <property type="match status" value="1"/>
</dbReference>
<keyword evidence="10" id="KW-0408">Iron</keyword>
<comment type="subcellular location">
    <subcellularLocation>
        <location evidence="2">Endoplasmic reticulum</location>
    </subcellularLocation>
</comment>
<comment type="catalytic activity">
    <reaction evidence="12">
        <text>L-lysyl-[collagen] + 2-oxoglutarate + O2 = (5R)-5-hydroxy-L-lysyl-[collagen] + succinate + CO2</text>
        <dbReference type="Rhea" id="RHEA:16569"/>
        <dbReference type="Rhea" id="RHEA-COMP:12751"/>
        <dbReference type="Rhea" id="RHEA-COMP:12752"/>
        <dbReference type="ChEBI" id="CHEBI:15379"/>
        <dbReference type="ChEBI" id="CHEBI:16526"/>
        <dbReference type="ChEBI" id="CHEBI:16810"/>
        <dbReference type="ChEBI" id="CHEBI:29969"/>
        <dbReference type="ChEBI" id="CHEBI:30031"/>
        <dbReference type="ChEBI" id="CHEBI:133442"/>
        <dbReference type="EC" id="1.14.11.4"/>
    </reaction>
</comment>
<dbReference type="Pfam" id="PF25342">
    <property type="entry name" value="GT_PLOD"/>
    <property type="match status" value="1"/>
</dbReference>
<comment type="cofactor">
    <cofactor evidence="1">
        <name>L-ascorbate</name>
        <dbReference type="ChEBI" id="CHEBI:38290"/>
    </cofactor>
</comment>
<dbReference type="EC" id="1.14.11.4" evidence="3"/>
<keyword evidence="5 13" id="KW-0732">Signal</keyword>
<proteinExistence type="predicted"/>
<evidence type="ECO:0000313" key="16">
    <source>
        <dbReference type="Proteomes" id="UP001153714"/>
    </source>
</evidence>
<evidence type="ECO:0000256" key="6">
    <source>
        <dbReference type="ARBA" id="ARBA00022824"/>
    </source>
</evidence>
<evidence type="ECO:0000256" key="11">
    <source>
        <dbReference type="ARBA" id="ARBA00023180"/>
    </source>
</evidence>
<sequence length="767" mass="88865">MDKTGKLVQLLLISIILSQTKATVSDGIKVFTVATDDTHGLERFLRSARIYGIDVEVLGKGRKWTGGDMNYAGGGQKINILKEKVLELMKSNDNKDQIILFTDSYDVMFLAPIEDIVNKFKSFKDTRVLFSAEQFCWPDSKLAGQYPKTEVANPYLNSGGFIGYLAELSEILNYKPVKDLDDDQLYYTKIYLDKELRQSLKISLDHESKIFQNLNGALSDVQLRSNTTEDWPYIENVVTKERPLIVHANGPSKLTLNHLGNYLAKSWSMKEGCALCTEKKIELKENELPSVMVAVFIEQPTPFLEEFLQQLNNIDYPKSKIHLILRNNVEYHETEVDEFFQANFKNYATAKRIKPSDFISEGEARTIAKDRCVNSVCDYLFSIDSVSRVKPKTLRYLLSSGYDVIAPMLVRPGQAWSNFWGAINSAGFYARSSDYMDIVYYAVKGIWNVPFITNCYLMKMSVFRNTEAKSISYSVEDTDADMAFCSNLRQLGIFMHVSNELDFGHLVNPENYDISRTHPDVYSMFDNKIEWEARYLHDDYNINFEEGRKHLMPCPDVYWFPLMSPRFCKEWIEVMEAYGQWSDGSNNIPRRMKYILNMDSQFKKKMSRKFRRSEQLVLTKVEFQDKRLEGGYEAVPTRDIHMTQVGLDRHWLHILKEYVRPLQEMVFTGYYHNPPVSIMNFVVRYRPDEQPSLRPHHDSSTYTINLALNTPNVDYEGGGCRFIRYNCSVQNTKLGWLLMHPGRLTHYHEGLRVTKGTRYIMISFVDP</sequence>
<dbReference type="OrthoDB" id="69177at2759"/>
<dbReference type="SUPFAM" id="SSF53448">
    <property type="entry name" value="Nucleotide-diphospho-sugar transferases"/>
    <property type="match status" value="1"/>
</dbReference>
<evidence type="ECO:0000256" key="3">
    <source>
        <dbReference type="ARBA" id="ARBA00012264"/>
    </source>
</evidence>
<name>A0A9N9N3M4_9NEOP</name>
<dbReference type="InterPro" id="IPR057589">
    <property type="entry name" value="GT_PLOD"/>
</dbReference>
<dbReference type="Gene3D" id="2.60.120.620">
    <property type="entry name" value="q2cbj1_9rhob like domain"/>
    <property type="match status" value="1"/>
</dbReference>
<dbReference type="GO" id="GO:0031418">
    <property type="term" value="F:L-ascorbic acid binding"/>
    <property type="evidence" value="ECO:0007669"/>
    <property type="project" value="UniProtKB-KW"/>
</dbReference>